<comment type="similarity">
    <text evidence="2 6">Belongs to the dTDP-4-dehydrorhamnose reductase family.</text>
</comment>
<protein>
    <recommendedName>
        <fullName evidence="4 6">dTDP-4-dehydrorhamnose reductase</fullName>
        <ecNumber evidence="3 6">1.1.1.133</ecNumber>
    </recommendedName>
</protein>
<evidence type="ECO:0000256" key="5">
    <source>
        <dbReference type="ARBA" id="ARBA00048200"/>
    </source>
</evidence>
<comment type="catalytic activity">
    <reaction evidence="5">
        <text>dTDP-beta-L-rhamnose + NADP(+) = dTDP-4-dehydro-beta-L-rhamnose + NADPH + H(+)</text>
        <dbReference type="Rhea" id="RHEA:21796"/>
        <dbReference type="ChEBI" id="CHEBI:15378"/>
        <dbReference type="ChEBI" id="CHEBI:57510"/>
        <dbReference type="ChEBI" id="CHEBI:57783"/>
        <dbReference type="ChEBI" id="CHEBI:58349"/>
        <dbReference type="ChEBI" id="CHEBI:62830"/>
        <dbReference type="EC" id="1.1.1.133"/>
    </reaction>
</comment>
<dbReference type="InterPro" id="IPR036291">
    <property type="entry name" value="NAD(P)-bd_dom_sf"/>
</dbReference>
<feature type="domain" description="RmlD-like substrate binding" evidence="7">
    <location>
        <begin position="4"/>
        <end position="234"/>
    </location>
</feature>
<dbReference type="InterPro" id="IPR005913">
    <property type="entry name" value="dTDP_dehydrorham_reduct"/>
</dbReference>
<proteinExistence type="inferred from homology"/>
<dbReference type="EMBL" id="CP054493">
    <property type="protein sequence ID" value="QOY54060.1"/>
    <property type="molecule type" value="Genomic_DNA"/>
</dbReference>
<comment type="function">
    <text evidence="6">Catalyzes the reduction of dTDP-6-deoxy-L-lyxo-4-hexulose to yield dTDP-L-rhamnose.</text>
</comment>
<evidence type="ECO:0000313" key="9">
    <source>
        <dbReference type="Proteomes" id="UP000593836"/>
    </source>
</evidence>
<reference evidence="8 9" key="1">
    <citation type="submission" date="2020-05" db="EMBL/GenBank/DDBJ databases">
        <title>Sulfurimonas marisnigri, sp. nov., and Sulfurimonas baltica, sp. nov., manganese oxide reducing chemolithoautotrophs of the class Epsilonproteobacteria isolated from the pelagic redoxclines of the Black and Baltic Seas and emended description of the genus Sulfurimonas.</title>
        <authorList>
            <person name="Henkel J.V."/>
            <person name="Laudan C."/>
            <person name="Werner J."/>
            <person name="Neu T."/>
            <person name="Plewe S."/>
            <person name="Sproer C."/>
            <person name="Bunk B."/>
            <person name="Schulz-Vogt H.N."/>
        </authorList>
    </citation>
    <scope>NUCLEOTIDE SEQUENCE [LARGE SCALE GENOMIC DNA]</scope>
    <source>
        <strain evidence="8 9">SoZ1</strain>
    </source>
</reference>
<evidence type="ECO:0000256" key="3">
    <source>
        <dbReference type="ARBA" id="ARBA00012929"/>
    </source>
</evidence>
<keyword evidence="6" id="KW-0521">NADP</keyword>
<dbReference type="Gene3D" id="3.40.50.720">
    <property type="entry name" value="NAD(P)-binding Rossmann-like Domain"/>
    <property type="match status" value="1"/>
</dbReference>
<keyword evidence="6" id="KW-0560">Oxidoreductase</keyword>
<dbReference type="EC" id="1.1.1.133" evidence="3 6"/>
<dbReference type="GO" id="GO:0005829">
    <property type="term" value="C:cytosol"/>
    <property type="evidence" value="ECO:0007669"/>
    <property type="project" value="TreeGrafter"/>
</dbReference>
<keyword evidence="9" id="KW-1185">Reference proteome</keyword>
<dbReference type="InterPro" id="IPR029903">
    <property type="entry name" value="RmlD-like-bd"/>
</dbReference>
<evidence type="ECO:0000256" key="2">
    <source>
        <dbReference type="ARBA" id="ARBA00010944"/>
    </source>
</evidence>
<accession>A0A7S7RQ42</accession>
<dbReference type="PANTHER" id="PTHR10491">
    <property type="entry name" value="DTDP-4-DEHYDRORHAMNOSE REDUCTASE"/>
    <property type="match status" value="1"/>
</dbReference>
<dbReference type="AlphaFoldDB" id="A0A7S7RQ42"/>
<dbReference type="CDD" id="cd05254">
    <property type="entry name" value="dTDP_HR_like_SDR_e"/>
    <property type="match status" value="1"/>
</dbReference>
<evidence type="ECO:0000256" key="1">
    <source>
        <dbReference type="ARBA" id="ARBA00004781"/>
    </source>
</evidence>
<sequence length="287" mass="32904">MRTKILILGSTGLIGHQVYNYLKSNSDYKLLNISYRKKLQYDTIIADVRDEDYFVDIIKNIKPNYIVNCIGVLINGANENPENAIFINSYMPHRLTRLADEIGAKLIHISTDCVFSGNKKEPYIESDEKDGKDTYAKTKGLGEIINNKHLTLRTSVVGPELKTDGEELFHWFMNQSETINGFTKAIWSGVTTLELAKAVKWAIENDITGLYHVTNNKSINKNELLNLFKKYTKKDIEIIAVEGKEVDKSFIDTRKEIDYVIPSYDEMVKDMVNLIRNNKLYSQYKIG</sequence>
<evidence type="ECO:0000256" key="4">
    <source>
        <dbReference type="ARBA" id="ARBA00017099"/>
    </source>
</evidence>
<dbReference type="UniPathway" id="UPA00124"/>
<dbReference type="Proteomes" id="UP000593836">
    <property type="component" value="Chromosome"/>
</dbReference>
<evidence type="ECO:0000256" key="6">
    <source>
        <dbReference type="RuleBase" id="RU364082"/>
    </source>
</evidence>
<name>A0A7S7RQ42_9BACT</name>
<evidence type="ECO:0000259" key="7">
    <source>
        <dbReference type="Pfam" id="PF04321"/>
    </source>
</evidence>
<dbReference type="Pfam" id="PF04321">
    <property type="entry name" value="RmlD_sub_bind"/>
    <property type="match status" value="1"/>
</dbReference>
<dbReference type="RefSeq" id="WP_194366051.1">
    <property type="nucleotide sequence ID" value="NZ_CP054493.1"/>
</dbReference>
<dbReference type="KEGG" id="smas:HUE87_09240"/>
<gene>
    <name evidence="8" type="ORF">HUE87_09240</name>
</gene>
<evidence type="ECO:0000313" key="8">
    <source>
        <dbReference type="EMBL" id="QOY54060.1"/>
    </source>
</evidence>
<dbReference type="SUPFAM" id="SSF51735">
    <property type="entry name" value="NAD(P)-binding Rossmann-fold domains"/>
    <property type="match status" value="1"/>
</dbReference>
<dbReference type="PANTHER" id="PTHR10491:SF4">
    <property type="entry name" value="METHIONINE ADENOSYLTRANSFERASE 2 SUBUNIT BETA"/>
    <property type="match status" value="1"/>
</dbReference>
<dbReference type="GO" id="GO:0019305">
    <property type="term" value="P:dTDP-rhamnose biosynthetic process"/>
    <property type="evidence" value="ECO:0007669"/>
    <property type="project" value="UniProtKB-UniPathway"/>
</dbReference>
<organism evidence="8 9">
    <name type="scientific">Candidatus Sulfurimonas marisnigri</name>
    <dbReference type="NCBI Taxonomy" id="2740405"/>
    <lineage>
        <taxon>Bacteria</taxon>
        <taxon>Pseudomonadati</taxon>
        <taxon>Campylobacterota</taxon>
        <taxon>Epsilonproteobacteria</taxon>
        <taxon>Campylobacterales</taxon>
        <taxon>Sulfurimonadaceae</taxon>
        <taxon>Sulfurimonas</taxon>
    </lineage>
</organism>
<comment type="pathway">
    <text evidence="1 6">Carbohydrate biosynthesis; dTDP-L-rhamnose biosynthesis.</text>
</comment>
<dbReference type="GO" id="GO:0008831">
    <property type="term" value="F:dTDP-4-dehydrorhamnose reductase activity"/>
    <property type="evidence" value="ECO:0007669"/>
    <property type="project" value="UniProtKB-EC"/>
</dbReference>